<dbReference type="Proteomes" id="UP001589607">
    <property type="component" value="Unassembled WGS sequence"/>
</dbReference>
<name>A0ABV5GNP3_9FLAO</name>
<dbReference type="EMBL" id="JBHMEY010000029">
    <property type="protein sequence ID" value="MFB9096999.1"/>
    <property type="molecule type" value="Genomic_DNA"/>
</dbReference>
<proteinExistence type="predicted"/>
<reference evidence="1 2" key="1">
    <citation type="submission" date="2024-09" db="EMBL/GenBank/DDBJ databases">
        <authorList>
            <person name="Sun Q."/>
            <person name="Mori K."/>
        </authorList>
    </citation>
    <scope>NUCLEOTIDE SEQUENCE [LARGE SCALE GENOMIC DNA]</scope>
    <source>
        <strain evidence="1 2">CECT 7955</strain>
    </source>
</reference>
<keyword evidence="2" id="KW-1185">Reference proteome</keyword>
<accession>A0ABV5GNP3</accession>
<comment type="caution">
    <text evidence="1">The sequence shown here is derived from an EMBL/GenBank/DDBJ whole genome shotgun (WGS) entry which is preliminary data.</text>
</comment>
<organism evidence="1 2">
    <name type="scientific">Flavobacterium jumunjinense</name>
    <dbReference type="NCBI Taxonomy" id="998845"/>
    <lineage>
        <taxon>Bacteria</taxon>
        <taxon>Pseudomonadati</taxon>
        <taxon>Bacteroidota</taxon>
        <taxon>Flavobacteriia</taxon>
        <taxon>Flavobacteriales</taxon>
        <taxon>Flavobacteriaceae</taxon>
        <taxon>Flavobacterium</taxon>
    </lineage>
</organism>
<feature type="non-terminal residue" evidence="1">
    <location>
        <position position="605"/>
    </location>
</feature>
<dbReference type="RefSeq" id="WP_379677868.1">
    <property type="nucleotide sequence ID" value="NZ_JBHMEY010000029.1"/>
</dbReference>
<gene>
    <name evidence="1" type="ORF">ACFFVF_10765</name>
</gene>
<evidence type="ECO:0000313" key="2">
    <source>
        <dbReference type="Proteomes" id="UP001589607"/>
    </source>
</evidence>
<sequence>MSDFKQIINYLKFFRRSEDAALNNKYKEAIIVDESYKHKEIPHEDDFIFVEKKAVESQNGYIYLGHEIEDTLYLQQQSNGIIEYYIKKDFQIDNETITKYRRIPLYFNDSWEEKEGVEFVEIETPGNYYYSQAIDRIVEISLDSVFVFPDYFVYHPNDLQDITNGDYSFNYKDEEGYTSDYSDLALRALLSTGYNLVSSETKRNVGFHKNDKAGFVFLLPKISQRGGKYYLEYTYYQKGISYNSFMTETAIRLEFNYFGALLEFLNQTVFYGLEGLDAFNSNAKKLFLEDYTVFVENLLHFSSGTKILETLYFVPIFFFKKIDPNFLWYVLEKTLEYSVTNIGLNKEDIVLRILEGIYEGSKSDTIFLQEVVNKRTKSKKSLLHELIHSIDGDNFKKMLQFLWNIWKNSDFSTIDPEKNKFIDITDKNPVLIDYRSTKKLGFHTDNTAIEWKLSSNSIALKVVSGTGIYKEITVRTADGNDIRFVEEKITHDYDYHPLSPLAIIEADNPTFILKDEEQQEDSKFTILPAFVLYANNESAFWENIMTGGEYAIDVLTTLSGVGNILKVGRLAKILKAGHSLIGKSKAVTNVITGVKAFAGVVEISS</sequence>
<protein>
    <submittedName>
        <fullName evidence="1">Uncharacterized protein</fullName>
    </submittedName>
</protein>
<evidence type="ECO:0000313" key="1">
    <source>
        <dbReference type="EMBL" id="MFB9096999.1"/>
    </source>
</evidence>